<dbReference type="GO" id="GO:0009927">
    <property type="term" value="F:histidine phosphotransfer kinase activity"/>
    <property type="evidence" value="ECO:0007669"/>
    <property type="project" value="InterPro"/>
</dbReference>
<dbReference type="InterPro" id="IPR008207">
    <property type="entry name" value="Sig_transdc_His_kin_Hpt_dom"/>
</dbReference>
<dbReference type="SUPFAM" id="SSF47226">
    <property type="entry name" value="Histidine-containing phosphotransfer domain, HPT domain"/>
    <property type="match status" value="1"/>
</dbReference>
<evidence type="ECO:0000313" key="5">
    <source>
        <dbReference type="Proteomes" id="UP000019384"/>
    </source>
</evidence>
<protein>
    <recommendedName>
        <fullName evidence="3">HPt domain-containing protein</fullName>
    </recommendedName>
</protein>
<dbReference type="Gene3D" id="1.20.120.160">
    <property type="entry name" value="HPT domain"/>
    <property type="match status" value="1"/>
</dbReference>
<name>W6MRV4_9ASCO</name>
<gene>
    <name evidence="4" type="ORF">KUCA_T00005090001</name>
</gene>
<reference evidence="4" key="1">
    <citation type="submission" date="2013-12" db="EMBL/GenBank/DDBJ databases">
        <authorList>
            <person name="Genoscope - CEA"/>
        </authorList>
    </citation>
    <scope>NUCLEOTIDE SEQUENCE</scope>
    <source>
        <strain evidence="4">CBS 1993</strain>
    </source>
</reference>
<sequence length="175" mass="19691">MSTDTKQETLENSELINWVIFSELLLMDEDEEGFAQSLITTFVEQALGIFKEMDELLSKSSEKNDANLTKLSNLGHYLKGSAAALGLHKIQEECERIQNYGAKISDGFEQSEAAKNVQDWFDCCANALTEAKKYFKESGNLLSDYFDEDFFATSDEPDAEKDTEEPEEAKPEAQS</sequence>
<dbReference type="GO" id="GO:0000160">
    <property type="term" value="P:phosphorelay signal transduction system"/>
    <property type="evidence" value="ECO:0007669"/>
    <property type="project" value="InterPro"/>
</dbReference>
<dbReference type="InterPro" id="IPR045871">
    <property type="entry name" value="AHP1-5/YPD1"/>
</dbReference>
<keyword evidence="1" id="KW-0597">Phosphoprotein</keyword>
<evidence type="ECO:0000256" key="1">
    <source>
        <dbReference type="PROSITE-ProRule" id="PRU00110"/>
    </source>
</evidence>
<feature type="region of interest" description="Disordered" evidence="2">
    <location>
        <begin position="153"/>
        <end position="175"/>
    </location>
</feature>
<feature type="domain" description="HPt" evidence="3">
    <location>
        <begin position="31"/>
        <end position="138"/>
    </location>
</feature>
<evidence type="ECO:0000259" key="3">
    <source>
        <dbReference type="PROSITE" id="PS50894"/>
    </source>
</evidence>
<feature type="modified residue" description="Phosphohistidine" evidence="1">
    <location>
        <position position="76"/>
    </location>
</feature>
<organism evidence="4 5">
    <name type="scientific">Kuraishia capsulata CBS 1993</name>
    <dbReference type="NCBI Taxonomy" id="1382522"/>
    <lineage>
        <taxon>Eukaryota</taxon>
        <taxon>Fungi</taxon>
        <taxon>Dikarya</taxon>
        <taxon>Ascomycota</taxon>
        <taxon>Saccharomycotina</taxon>
        <taxon>Pichiomycetes</taxon>
        <taxon>Pichiales</taxon>
        <taxon>Pichiaceae</taxon>
        <taxon>Kuraishia</taxon>
    </lineage>
</organism>
<dbReference type="PROSITE" id="PS50894">
    <property type="entry name" value="HPT"/>
    <property type="match status" value="1"/>
</dbReference>
<dbReference type="PANTHER" id="PTHR28242:SF52">
    <property type="entry name" value="PHOSPHORELAY INTERMEDIATE PROTEIN YPD1"/>
    <property type="match status" value="1"/>
</dbReference>
<dbReference type="InterPro" id="IPR036641">
    <property type="entry name" value="HPT_dom_sf"/>
</dbReference>
<feature type="compositionally biased region" description="Acidic residues" evidence="2">
    <location>
        <begin position="153"/>
        <end position="167"/>
    </location>
</feature>
<reference evidence="4" key="2">
    <citation type="submission" date="2014-02" db="EMBL/GenBank/DDBJ databases">
        <title>Complete DNA sequence of /Kuraishia capsulata/ illustrates novel genomic features among budding yeasts (/Saccharomycotina/).</title>
        <authorList>
            <person name="Morales L."/>
            <person name="Noel B."/>
            <person name="Porcel B."/>
            <person name="Marcet-Houben M."/>
            <person name="Hullo M-F."/>
            <person name="Sacerdot C."/>
            <person name="Tekaia F."/>
            <person name="Leh-Louis V."/>
            <person name="Despons L."/>
            <person name="Khanna V."/>
            <person name="Aury J-M."/>
            <person name="Barbe V."/>
            <person name="Couloux A."/>
            <person name="Labadie K."/>
            <person name="Pelletier E."/>
            <person name="Souciet J-L."/>
            <person name="Boekhout T."/>
            <person name="Gabaldon T."/>
            <person name="Wincker P."/>
            <person name="Dujon B."/>
        </authorList>
    </citation>
    <scope>NUCLEOTIDE SEQUENCE</scope>
    <source>
        <strain evidence="4">CBS 1993</strain>
    </source>
</reference>
<dbReference type="Proteomes" id="UP000019384">
    <property type="component" value="Unassembled WGS sequence"/>
</dbReference>
<accession>W6MRV4</accession>
<dbReference type="AlphaFoldDB" id="W6MRV4"/>
<dbReference type="OrthoDB" id="1673781at2759"/>
<dbReference type="STRING" id="1382522.W6MRV4"/>
<dbReference type="HOGENOM" id="CLU_085158_2_1_1"/>
<dbReference type="RefSeq" id="XP_022461092.1">
    <property type="nucleotide sequence ID" value="XM_022606240.1"/>
</dbReference>
<dbReference type="Pfam" id="PF01627">
    <property type="entry name" value="Hpt"/>
    <property type="match status" value="1"/>
</dbReference>
<dbReference type="GO" id="GO:0043424">
    <property type="term" value="F:protein histidine kinase binding"/>
    <property type="evidence" value="ECO:0007669"/>
    <property type="project" value="InterPro"/>
</dbReference>
<keyword evidence="5" id="KW-1185">Reference proteome</keyword>
<dbReference type="GO" id="GO:0005634">
    <property type="term" value="C:nucleus"/>
    <property type="evidence" value="ECO:0007669"/>
    <property type="project" value="TreeGrafter"/>
</dbReference>
<evidence type="ECO:0000313" key="4">
    <source>
        <dbReference type="EMBL" id="CDK29103.1"/>
    </source>
</evidence>
<dbReference type="PANTHER" id="PTHR28242">
    <property type="entry name" value="PHOSPHORELAY INTERMEDIATE PROTEIN YPD1"/>
    <property type="match status" value="1"/>
</dbReference>
<proteinExistence type="predicted"/>
<evidence type="ECO:0000256" key="2">
    <source>
        <dbReference type="SAM" id="MobiDB-lite"/>
    </source>
</evidence>
<dbReference type="EMBL" id="HG793130">
    <property type="protein sequence ID" value="CDK29103.1"/>
    <property type="molecule type" value="Genomic_DNA"/>
</dbReference>
<dbReference type="GeneID" id="34522480"/>
<dbReference type="GO" id="GO:0005737">
    <property type="term" value="C:cytoplasm"/>
    <property type="evidence" value="ECO:0007669"/>
    <property type="project" value="TreeGrafter"/>
</dbReference>